<dbReference type="AlphaFoldDB" id="C2FRV1"/>
<gene>
    <name evidence="1" type="ORF">HMPREF0765_0057</name>
</gene>
<protein>
    <submittedName>
        <fullName evidence="1">Uncharacterized protein</fullName>
    </submittedName>
</protein>
<evidence type="ECO:0000313" key="1">
    <source>
        <dbReference type="EMBL" id="EEI94316.1"/>
    </source>
</evidence>
<dbReference type="EMBL" id="ACHB01000002">
    <property type="protein sequence ID" value="EEI94316.1"/>
    <property type="molecule type" value="Genomic_DNA"/>
</dbReference>
<accession>C2FRV1</accession>
<dbReference type="HOGENOM" id="CLU_3296700_0_0_10"/>
<name>C2FRV1_SPHSI</name>
<proteinExistence type="predicted"/>
<organism evidence="1 2">
    <name type="scientific">Sphingobacterium spiritivorum ATCC 33300</name>
    <dbReference type="NCBI Taxonomy" id="525372"/>
    <lineage>
        <taxon>Bacteria</taxon>
        <taxon>Pseudomonadati</taxon>
        <taxon>Bacteroidota</taxon>
        <taxon>Sphingobacteriia</taxon>
        <taxon>Sphingobacteriales</taxon>
        <taxon>Sphingobacteriaceae</taxon>
        <taxon>Sphingobacterium</taxon>
    </lineage>
</organism>
<dbReference type="Proteomes" id="UP000006241">
    <property type="component" value="Unassembled WGS sequence"/>
</dbReference>
<sequence length="40" mass="4696">MLLLIEQDVSNTNKNVANTKKYRLQFVKIFGIVLFINLQK</sequence>
<comment type="caution">
    <text evidence="1">The sequence shown here is derived from an EMBL/GenBank/DDBJ whole genome shotgun (WGS) entry which is preliminary data.</text>
</comment>
<evidence type="ECO:0000313" key="2">
    <source>
        <dbReference type="Proteomes" id="UP000006241"/>
    </source>
</evidence>
<reference evidence="1 2" key="1">
    <citation type="submission" date="2009-01" db="EMBL/GenBank/DDBJ databases">
        <authorList>
            <person name="Qin X."/>
            <person name="Bachman B."/>
            <person name="Battles P."/>
            <person name="Bell A."/>
            <person name="Bess C."/>
            <person name="Bickham C."/>
            <person name="Chaboub L."/>
            <person name="Chen D."/>
            <person name="Coyle M."/>
            <person name="Deiros D.R."/>
            <person name="Dinh H."/>
            <person name="Forbes L."/>
            <person name="Fowler G."/>
            <person name="Francisco L."/>
            <person name="Fu Q."/>
            <person name="Gubbala S."/>
            <person name="Hale W."/>
            <person name="Han Y."/>
            <person name="Hemphill L."/>
            <person name="Highlander S.K."/>
            <person name="Hirani K."/>
            <person name="Hogues M."/>
            <person name="Jackson L."/>
            <person name="Jakkamsetti A."/>
            <person name="Javaid M."/>
            <person name="Jiang H."/>
            <person name="Korchina V."/>
            <person name="Kovar C."/>
            <person name="Lara F."/>
            <person name="Lee S."/>
            <person name="Mata R."/>
            <person name="Mathew T."/>
            <person name="Moen C."/>
            <person name="Morales K."/>
            <person name="Munidasa M."/>
            <person name="Nazareth L."/>
            <person name="Ngo R."/>
            <person name="Nguyen L."/>
            <person name="Okwuonu G."/>
            <person name="Ongeri F."/>
            <person name="Patil S."/>
            <person name="Petrosino J."/>
            <person name="Pham C."/>
            <person name="Pham P."/>
            <person name="Pu L.-L."/>
            <person name="Puazo M."/>
            <person name="Raj R."/>
            <person name="Reid J."/>
            <person name="Rouhana J."/>
            <person name="Saada N."/>
            <person name="Shang Y."/>
            <person name="Simmons D."/>
            <person name="Thornton R."/>
            <person name="Warren J."/>
            <person name="Weissenberger G."/>
            <person name="Zhang J."/>
            <person name="Zhang L."/>
            <person name="Zhou C."/>
            <person name="Zhu D."/>
            <person name="Muzny D."/>
            <person name="Worley K."/>
            <person name="Gibbs R."/>
        </authorList>
    </citation>
    <scope>NUCLEOTIDE SEQUENCE [LARGE SCALE GENOMIC DNA]</scope>
    <source>
        <strain evidence="1 2">ATCC 33300</strain>
    </source>
</reference>